<evidence type="ECO:0000256" key="2">
    <source>
        <dbReference type="ARBA" id="ARBA00022475"/>
    </source>
</evidence>
<evidence type="ECO:0000256" key="4">
    <source>
        <dbReference type="ARBA" id="ARBA00022989"/>
    </source>
</evidence>
<evidence type="ECO:0000256" key="5">
    <source>
        <dbReference type="ARBA" id="ARBA00023136"/>
    </source>
</evidence>
<keyword evidence="8" id="KW-1185">Reference proteome</keyword>
<dbReference type="Pfam" id="PF09678">
    <property type="entry name" value="Caa3_CtaG"/>
    <property type="match status" value="1"/>
</dbReference>
<reference evidence="8" key="1">
    <citation type="journal article" date="2019" name="Int. J. Syst. Evol. Microbiol.">
        <title>The Global Catalogue of Microorganisms (GCM) 10K type strain sequencing project: providing services to taxonomists for standard genome sequencing and annotation.</title>
        <authorList>
            <consortium name="The Broad Institute Genomics Platform"/>
            <consortium name="The Broad Institute Genome Sequencing Center for Infectious Disease"/>
            <person name="Wu L."/>
            <person name="Ma J."/>
        </authorList>
    </citation>
    <scope>NUCLEOTIDE SEQUENCE [LARGE SCALE GENOMIC DNA]</scope>
    <source>
        <strain evidence="8">CGMCC 1.10698</strain>
    </source>
</reference>
<feature type="transmembrane region" description="Helical" evidence="6">
    <location>
        <begin position="242"/>
        <end position="262"/>
    </location>
</feature>
<comment type="subcellular location">
    <subcellularLocation>
        <location evidence="1">Cell membrane</location>
        <topology evidence="1">Multi-pass membrane protein</topology>
    </subcellularLocation>
</comment>
<sequence length="293" mass="31532">MPPIGVFLSTWTLDPWALAFVLGASGLYILGLIRAARAGNRWPVWRAAAFLILGLGTYSVVSFGFLGSYSQELRWAFSVRIAMLLFVVPAGLAMGLPVALARATMRQSRARTALAALSRRPMKLFSNSAVAPLVGIVALSMMLTPLAGISRVDPTLSGLLGIAVPLLGSLMLLPLVEEQTSVGTAMIMLQFVFAFIELLADAVPGLIMRLSPSVLDGAGALSGFTPSWFPSAIGDQQLGGDFLWFIAEMMDLPVLILLFIRFSKSDKGERKVLDELSDEQMDELNAAHLHLGR</sequence>
<accession>A0ABV8QVT7</accession>
<gene>
    <name evidence="7" type="ORF">ACFOW9_01625</name>
</gene>
<feature type="transmembrane region" description="Helical" evidence="6">
    <location>
        <begin position="48"/>
        <end position="69"/>
    </location>
</feature>
<dbReference type="Proteomes" id="UP001595773">
    <property type="component" value="Unassembled WGS sequence"/>
</dbReference>
<evidence type="ECO:0000256" key="6">
    <source>
        <dbReference type="SAM" id="Phobius"/>
    </source>
</evidence>
<dbReference type="EMBL" id="JBHSCQ010000004">
    <property type="protein sequence ID" value="MFC4264297.1"/>
    <property type="molecule type" value="Genomic_DNA"/>
</dbReference>
<evidence type="ECO:0000313" key="8">
    <source>
        <dbReference type="Proteomes" id="UP001595773"/>
    </source>
</evidence>
<keyword evidence="3 6" id="KW-0812">Transmembrane</keyword>
<keyword evidence="4 6" id="KW-1133">Transmembrane helix</keyword>
<organism evidence="7 8">
    <name type="scientific">Arthrobacter cryoconiti</name>
    <dbReference type="NCBI Taxonomy" id="748907"/>
    <lineage>
        <taxon>Bacteria</taxon>
        <taxon>Bacillati</taxon>
        <taxon>Actinomycetota</taxon>
        <taxon>Actinomycetes</taxon>
        <taxon>Micrococcales</taxon>
        <taxon>Micrococcaceae</taxon>
        <taxon>Arthrobacter</taxon>
    </lineage>
</organism>
<evidence type="ECO:0000256" key="3">
    <source>
        <dbReference type="ARBA" id="ARBA00022692"/>
    </source>
</evidence>
<keyword evidence="2" id="KW-1003">Cell membrane</keyword>
<feature type="transmembrane region" description="Helical" evidence="6">
    <location>
        <begin position="124"/>
        <end position="143"/>
    </location>
</feature>
<feature type="transmembrane region" description="Helical" evidence="6">
    <location>
        <begin position="81"/>
        <end position="103"/>
    </location>
</feature>
<name>A0ABV8QVT7_9MICC</name>
<feature type="transmembrane region" description="Helical" evidence="6">
    <location>
        <begin position="155"/>
        <end position="175"/>
    </location>
</feature>
<dbReference type="RefSeq" id="WP_230067915.1">
    <property type="nucleotide sequence ID" value="NZ_BAABLL010000001.1"/>
</dbReference>
<proteinExistence type="predicted"/>
<protein>
    <submittedName>
        <fullName evidence="7">Cytochrome c oxidase assembly protein</fullName>
    </submittedName>
</protein>
<comment type="caution">
    <text evidence="7">The sequence shown here is derived from an EMBL/GenBank/DDBJ whole genome shotgun (WGS) entry which is preliminary data.</text>
</comment>
<feature type="transmembrane region" description="Helical" evidence="6">
    <location>
        <begin position="16"/>
        <end position="36"/>
    </location>
</feature>
<keyword evidence="5 6" id="KW-0472">Membrane</keyword>
<evidence type="ECO:0000256" key="1">
    <source>
        <dbReference type="ARBA" id="ARBA00004651"/>
    </source>
</evidence>
<evidence type="ECO:0000313" key="7">
    <source>
        <dbReference type="EMBL" id="MFC4264297.1"/>
    </source>
</evidence>
<dbReference type="InterPro" id="IPR019108">
    <property type="entry name" value="Caa3_assmbl_CtaG-rel"/>
</dbReference>
<feature type="transmembrane region" description="Helical" evidence="6">
    <location>
        <begin position="187"/>
        <end position="207"/>
    </location>
</feature>